<dbReference type="PANTHER" id="PTHR13789:SF236">
    <property type="entry name" value="MONOOXYGENASE, PUTATIVE (AFU_ORTHOLOGUE AFUA_6G12060)-RELATED"/>
    <property type="match status" value="1"/>
</dbReference>
<dbReference type="InterPro" id="IPR002938">
    <property type="entry name" value="FAD-bd"/>
</dbReference>
<dbReference type="InterPro" id="IPR050493">
    <property type="entry name" value="FAD-dep_Monooxygenase_BioMet"/>
</dbReference>
<dbReference type="SUPFAM" id="SSF54373">
    <property type="entry name" value="FAD-linked reductases, C-terminal domain"/>
    <property type="match status" value="1"/>
</dbReference>
<sequence length="533" mass="58862">MDEKKNFEVLIVGGGFGGLASAIACARQGLSVTLIERTGGPSPYGDAIGFAPNTSRIAFRWGIGDQMWERSAQGRYFNIRDGKTGKVVFREDHALQVVRFGWTSLPGHRAYYQGLFWDLAVSLGIKIRTNAKVVSYVEGGDTDLHVILESGEKISADVCVMAILFRVPPLESIMVASIQVILAADGIKSRAKKIVLGFDDPPRSSGYAIYRAFTTAEALRDDPETAHLCDGCPHTWIGEDQHTLLCTFGGPGNVTHMSFALTHKDTADAIESWNFPASIDDALEYIAEGWDPVLKKAIAKFPSCIDWKLSWRDPLPRWVSQNGRITLLGDAAHPFLPTSAQGGSQAMEDGATLGICLALSEKSPEGVRLALKVFQELRYDRVAEIQQSGLRQVRFLSFFPLRQMSDTQLLLCLYLLSIFYQLDKWHHADTSKDTNLGLASSAYYDHDAEFHALESFETAARKVLNNPSFSLGPDVLEQARVRIEGDSPYAKGASEDRKASWYGPEYEIPEHDRPFVTLTIIACAKTRGHPNAK</sequence>
<dbReference type="SUPFAM" id="SSF51905">
    <property type="entry name" value="FAD/NAD(P)-binding domain"/>
    <property type="match status" value="1"/>
</dbReference>
<evidence type="ECO:0000313" key="8">
    <source>
        <dbReference type="Proteomes" id="UP000310158"/>
    </source>
</evidence>
<protein>
    <recommendedName>
        <fullName evidence="6">FAD-binding domain-containing protein</fullName>
    </recommendedName>
</protein>
<dbReference type="GO" id="GO:0071949">
    <property type="term" value="F:FAD binding"/>
    <property type="evidence" value="ECO:0007669"/>
    <property type="project" value="InterPro"/>
</dbReference>
<feature type="domain" description="FAD-binding" evidence="6">
    <location>
        <begin position="321"/>
        <end position="361"/>
    </location>
</feature>
<name>A0A4S4M919_9AGAM</name>
<dbReference type="PANTHER" id="PTHR13789">
    <property type="entry name" value="MONOOXYGENASE"/>
    <property type="match status" value="1"/>
</dbReference>
<dbReference type="Pfam" id="PF12831">
    <property type="entry name" value="FAD_oxidored"/>
    <property type="match status" value="1"/>
</dbReference>
<proteinExistence type="inferred from homology"/>
<accession>A0A4S4M919</accession>
<dbReference type="PROSITE" id="PS51257">
    <property type="entry name" value="PROKAR_LIPOPROTEIN"/>
    <property type="match status" value="1"/>
</dbReference>
<evidence type="ECO:0000256" key="4">
    <source>
        <dbReference type="ARBA" id="ARBA00023002"/>
    </source>
</evidence>
<keyword evidence="5" id="KW-0503">Monooxygenase</keyword>
<dbReference type="EMBL" id="SGPL01000046">
    <property type="protein sequence ID" value="THH19410.1"/>
    <property type="molecule type" value="Genomic_DNA"/>
</dbReference>
<dbReference type="Proteomes" id="UP000310158">
    <property type="component" value="Unassembled WGS sequence"/>
</dbReference>
<keyword evidence="4" id="KW-0560">Oxidoreductase</keyword>
<gene>
    <name evidence="7" type="ORF">EW146_g1747</name>
</gene>
<dbReference type="PRINTS" id="PR00420">
    <property type="entry name" value="RNGMNOXGNASE"/>
</dbReference>
<dbReference type="GO" id="GO:0004497">
    <property type="term" value="F:monooxygenase activity"/>
    <property type="evidence" value="ECO:0007669"/>
    <property type="project" value="UniProtKB-KW"/>
</dbReference>
<keyword evidence="2" id="KW-0285">Flavoprotein</keyword>
<dbReference type="Pfam" id="PF01494">
    <property type="entry name" value="FAD_binding_3"/>
    <property type="match status" value="1"/>
</dbReference>
<keyword evidence="8" id="KW-1185">Reference proteome</keyword>
<reference evidence="7 8" key="1">
    <citation type="submission" date="2019-02" db="EMBL/GenBank/DDBJ databases">
        <title>Genome sequencing of the rare red list fungi Bondarzewia mesenterica.</title>
        <authorList>
            <person name="Buettner E."/>
            <person name="Kellner H."/>
        </authorList>
    </citation>
    <scope>NUCLEOTIDE SEQUENCE [LARGE SCALE GENOMIC DNA]</scope>
    <source>
        <strain evidence="7 8">DSM 108281</strain>
    </source>
</reference>
<evidence type="ECO:0000256" key="3">
    <source>
        <dbReference type="ARBA" id="ARBA00022827"/>
    </source>
</evidence>
<dbReference type="InterPro" id="IPR036188">
    <property type="entry name" value="FAD/NAD-bd_sf"/>
</dbReference>
<dbReference type="Gene3D" id="3.50.50.60">
    <property type="entry name" value="FAD/NAD(P)-binding domain"/>
    <property type="match status" value="1"/>
</dbReference>
<organism evidence="7 8">
    <name type="scientific">Bondarzewia mesenterica</name>
    <dbReference type="NCBI Taxonomy" id="1095465"/>
    <lineage>
        <taxon>Eukaryota</taxon>
        <taxon>Fungi</taxon>
        <taxon>Dikarya</taxon>
        <taxon>Basidiomycota</taxon>
        <taxon>Agaricomycotina</taxon>
        <taxon>Agaricomycetes</taxon>
        <taxon>Russulales</taxon>
        <taxon>Bondarzewiaceae</taxon>
        <taxon>Bondarzewia</taxon>
    </lineage>
</organism>
<comment type="caution">
    <text evidence="7">The sequence shown here is derived from an EMBL/GenBank/DDBJ whole genome shotgun (WGS) entry which is preliminary data.</text>
</comment>
<evidence type="ECO:0000259" key="6">
    <source>
        <dbReference type="Pfam" id="PF01494"/>
    </source>
</evidence>
<evidence type="ECO:0000256" key="1">
    <source>
        <dbReference type="ARBA" id="ARBA00007992"/>
    </source>
</evidence>
<evidence type="ECO:0000256" key="5">
    <source>
        <dbReference type="ARBA" id="ARBA00023033"/>
    </source>
</evidence>
<keyword evidence="3" id="KW-0274">FAD</keyword>
<evidence type="ECO:0000256" key="2">
    <source>
        <dbReference type="ARBA" id="ARBA00022630"/>
    </source>
</evidence>
<dbReference type="OrthoDB" id="9993796at2759"/>
<evidence type="ECO:0000313" key="7">
    <source>
        <dbReference type="EMBL" id="THH19410.1"/>
    </source>
</evidence>
<comment type="similarity">
    <text evidence="1">Belongs to the paxM FAD-dependent monooxygenase family.</text>
</comment>
<dbReference type="AlphaFoldDB" id="A0A4S4M919"/>